<organism evidence="1">
    <name type="scientific">freshwater metagenome</name>
    <dbReference type="NCBI Taxonomy" id="449393"/>
    <lineage>
        <taxon>unclassified sequences</taxon>
        <taxon>metagenomes</taxon>
        <taxon>ecological metagenomes</taxon>
    </lineage>
</organism>
<dbReference type="AlphaFoldDB" id="A0A6J6NCR5"/>
<dbReference type="GO" id="GO:0016757">
    <property type="term" value="F:glycosyltransferase activity"/>
    <property type="evidence" value="ECO:0007669"/>
    <property type="project" value="TreeGrafter"/>
</dbReference>
<dbReference type="PANTHER" id="PTHR12526">
    <property type="entry name" value="GLYCOSYLTRANSFERASE"/>
    <property type="match status" value="1"/>
</dbReference>
<dbReference type="CDD" id="cd03801">
    <property type="entry name" value="GT4_PimA-like"/>
    <property type="match status" value="1"/>
</dbReference>
<accession>A0A6J6NCR5</accession>
<dbReference type="SUPFAM" id="SSF53756">
    <property type="entry name" value="UDP-Glycosyltransferase/glycogen phosphorylase"/>
    <property type="match status" value="1"/>
</dbReference>
<proteinExistence type="predicted"/>
<dbReference type="EMBL" id="CAEZXS010000001">
    <property type="protein sequence ID" value="CAB4683946.1"/>
    <property type="molecule type" value="Genomic_DNA"/>
</dbReference>
<reference evidence="1" key="1">
    <citation type="submission" date="2020-05" db="EMBL/GenBank/DDBJ databases">
        <authorList>
            <person name="Chiriac C."/>
            <person name="Salcher M."/>
            <person name="Ghai R."/>
            <person name="Kavagutti S V."/>
        </authorList>
    </citation>
    <scope>NUCLEOTIDE SEQUENCE</scope>
</reference>
<name>A0A6J6NCR5_9ZZZZ</name>
<dbReference type="PANTHER" id="PTHR12526:SF600">
    <property type="entry name" value="GLYCOSYL TRANSFERASE GROUP 1"/>
    <property type="match status" value="1"/>
</dbReference>
<evidence type="ECO:0000313" key="1">
    <source>
        <dbReference type="EMBL" id="CAB4683946.1"/>
    </source>
</evidence>
<gene>
    <name evidence="1" type="ORF">UFOPK2582_00002</name>
</gene>
<dbReference type="Gene3D" id="3.40.50.2000">
    <property type="entry name" value="Glycogen Phosphorylase B"/>
    <property type="match status" value="2"/>
</dbReference>
<sequence>MKLLVITSRFPYPLERGDKLRAYHQIRQLSKQHEVTLVALSEGAVDPEALQKVATDCCSNIHVISRSRLTTVWSTLLAVLRGRPLQVGYFASAAASRKIDQIIEEEQPDHIYCQLIRTASFGRGSQVPRTLDYQDAFSASMQRRADQSPAWLRWIFAFEARRIARYEEQAFGWFDSQVIISEQDRDLLGFPGSEQVQIVRNGVDTEFFSSRNMPADQRDLLFVGNMGYPPNVNAVTTLVSEILPLVRRARPQTDLLIAGARPTKSVQQLQGVGIEVSGWLDDIRSAYERGRIMVVPLVIGAGLQNKILEAMSMGVPCVTTELVNSAIGAVPGEEILIASTAQEFADQTLQLLTSPELYDRISSAGRQLVQSRYSWQAVGDSLISAFARNVPE</sequence>
<protein>
    <submittedName>
        <fullName evidence="1">Unannotated protein</fullName>
    </submittedName>
</protein>
<dbReference type="Pfam" id="PF13692">
    <property type="entry name" value="Glyco_trans_1_4"/>
    <property type="match status" value="1"/>
</dbReference>